<dbReference type="GO" id="GO:0080120">
    <property type="term" value="P:CAAX-box protein maturation"/>
    <property type="evidence" value="ECO:0007669"/>
    <property type="project" value="UniProtKB-ARBA"/>
</dbReference>
<dbReference type="Proteomes" id="UP001170310">
    <property type="component" value="Unassembled WGS sequence"/>
</dbReference>
<feature type="transmembrane region" description="Helical" evidence="1">
    <location>
        <begin position="162"/>
        <end position="179"/>
    </location>
</feature>
<feature type="transmembrane region" description="Helical" evidence="1">
    <location>
        <begin position="185"/>
        <end position="203"/>
    </location>
</feature>
<keyword evidence="1" id="KW-0472">Membrane</keyword>
<accession>A0AAW7YRX1</accession>
<gene>
    <name evidence="3" type="ORF">Q4528_09980</name>
</gene>
<keyword evidence="1" id="KW-1133">Transmembrane helix</keyword>
<dbReference type="GO" id="GO:0004175">
    <property type="term" value="F:endopeptidase activity"/>
    <property type="evidence" value="ECO:0007669"/>
    <property type="project" value="UniProtKB-ARBA"/>
</dbReference>
<dbReference type="PANTHER" id="PTHR36435">
    <property type="entry name" value="SLR1288 PROTEIN"/>
    <property type="match status" value="1"/>
</dbReference>
<keyword evidence="4" id="KW-1185">Reference proteome</keyword>
<evidence type="ECO:0000313" key="3">
    <source>
        <dbReference type="EMBL" id="MDO6574492.1"/>
    </source>
</evidence>
<feature type="transmembrane region" description="Helical" evidence="1">
    <location>
        <begin position="81"/>
        <end position="106"/>
    </location>
</feature>
<dbReference type="Pfam" id="PF02517">
    <property type="entry name" value="Rce1-like"/>
    <property type="match status" value="1"/>
</dbReference>
<name>A0AAW7YRX1_9STAP</name>
<dbReference type="InterPro" id="IPR052710">
    <property type="entry name" value="CAAX_protease"/>
</dbReference>
<dbReference type="NCBIfam" id="NF046050">
    <property type="entry name" value="CPBP_fam_MroQ"/>
    <property type="match status" value="1"/>
</dbReference>
<evidence type="ECO:0000256" key="1">
    <source>
        <dbReference type="SAM" id="Phobius"/>
    </source>
</evidence>
<comment type="caution">
    <text evidence="3">The sequence shown here is derived from an EMBL/GenBank/DDBJ whole genome shotgun (WGS) entry which is preliminary data.</text>
</comment>
<dbReference type="AlphaFoldDB" id="A0AAW7YRX1"/>
<protein>
    <submittedName>
        <fullName evidence="3">Type II CAAX endopeptidase family protein</fullName>
    </submittedName>
</protein>
<proteinExistence type="predicted"/>
<dbReference type="RefSeq" id="WP_017638092.1">
    <property type="nucleotide sequence ID" value="NZ_JAUOQO010000008.1"/>
</dbReference>
<evidence type="ECO:0000259" key="2">
    <source>
        <dbReference type="Pfam" id="PF02517"/>
    </source>
</evidence>
<feature type="transmembrane region" description="Helical" evidence="1">
    <location>
        <begin position="41"/>
        <end position="60"/>
    </location>
</feature>
<feature type="domain" description="CAAX prenyl protease 2/Lysostaphin resistance protein A-like" evidence="2">
    <location>
        <begin position="127"/>
        <end position="218"/>
    </location>
</feature>
<reference evidence="3" key="1">
    <citation type="submission" date="2023-07" db="EMBL/GenBank/DDBJ databases">
        <title>Genome content predicts the carbon catabolic preferences of heterotrophic bacteria.</title>
        <authorList>
            <person name="Gralka M."/>
        </authorList>
    </citation>
    <scope>NUCLEOTIDE SEQUENCE</scope>
    <source>
        <strain evidence="3">E2R20</strain>
    </source>
</reference>
<dbReference type="EMBL" id="JAUOQO010000008">
    <property type="protein sequence ID" value="MDO6574492.1"/>
    <property type="molecule type" value="Genomic_DNA"/>
</dbReference>
<sequence>MNRFWVSLLTIFIYALAQFLPGIILGSGLVHLEKGMKTTQFMIYTQVSLFIIAAIIIILINLKIKNPTKLEAGFKEPKRYILSWALLGFCIVMLYQVVVSLIYVAITGQQQPSPNTERLMAIARQMPIFILLVSIVGPILEEFVFRKVLFGELYNAIKGNRIVAFLIASIVSSLLFALAHNDFKFIPMYFGMGMIFSLAYTYTNRIAVPIIIHMLQNGTVVVMQVFGGESLKKVQEQASFIIQLIFN</sequence>
<evidence type="ECO:0000313" key="4">
    <source>
        <dbReference type="Proteomes" id="UP001170310"/>
    </source>
</evidence>
<keyword evidence="1" id="KW-0812">Transmembrane</keyword>
<organism evidence="3 4">
    <name type="scientific">Staphylococcus pasteuri_A</name>
    <dbReference type="NCBI Taxonomy" id="3062664"/>
    <lineage>
        <taxon>Bacteria</taxon>
        <taxon>Bacillati</taxon>
        <taxon>Bacillota</taxon>
        <taxon>Bacilli</taxon>
        <taxon>Bacillales</taxon>
        <taxon>Staphylococcaceae</taxon>
        <taxon>Staphylococcus</taxon>
    </lineage>
</organism>
<dbReference type="InterPro" id="IPR003675">
    <property type="entry name" value="Rce1/LyrA-like_dom"/>
</dbReference>
<feature type="transmembrane region" description="Helical" evidence="1">
    <location>
        <begin position="126"/>
        <end position="150"/>
    </location>
</feature>
<dbReference type="PANTHER" id="PTHR36435:SF6">
    <property type="entry name" value="ABORTIVE INFECTION PROTEIN"/>
    <property type="match status" value="1"/>
</dbReference>
<dbReference type="GeneID" id="72469907"/>